<accession>A0A7W6WP03</accession>
<dbReference type="Pfam" id="PF13304">
    <property type="entry name" value="AAA_21"/>
    <property type="match status" value="1"/>
</dbReference>
<dbReference type="SUPFAM" id="SSF52540">
    <property type="entry name" value="P-loop containing nucleoside triphosphate hydrolases"/>
    <property type="match status" value="1"/>
</dbReference>
<dbReference type="InterPro" id="IPR003959">
    <property type="entry name" value="ATPase_AAA_core"/>
</dbReference>
<evidence type="ECO:0000313" key="16">
    <source>
        <dbReference type="Proteomes" id="UP000576087"/>
    </source>
</evidence>
<keyword evidence="9" id="KW-0472">Membrane</keyword>
<keyword evidence="6" id="KW-0067">ATP-binding</keyword>
<evidence type="ECO:0000256" key="3">
    <source>
        <dbReference type="ARBA" id="ARBA00022475"/>
    </source>
</evidence>
<dbReference type="GO" id="GO:0006826">
    <property type="term" value="P:iron ion transport"/>
    <property type="evidence" value="ECO:0007669"/>
    <property type="project" value="UniProtKB-KW"/>
</dbReference>
<dbReference type="AlphaFoldDB" id="A0A7W6WP03"/>
<keyword evidence="5" id="KW-0547">Nucleotide-binding</keyword>
<dbReference type="InterPro" id="IPR003439">
    <property type="entry name" value="ABC_transporter-like_ATP-bd"/>
</dbReference>
<dbReference type="GO" id="GO:0005886">
    <property type="term" value="C:plasma membrane"/>
    <property type="evidence" value="ECO:0007669"/>
    <property type="project" value="UniProtKB-SubCell"/>
</dbReference>
<dbReference type="PROSITE" id="PS50893">
    <property type="entry name" value="ABC_TRANSPORTER_2"/>
    <property type="match status" value="1"/>
</dbReference>
<dbReference type="EMBL" id="JACIGY010000002">
    <property type="protein sequence ID" value="MBB4411690.1"/>
    <property type="molecule type" value="Genomic_DNA"/>
</dbReference>
<dbReference type="Proteomes" id="UP000524535">
    <property type="component" value="Unassembled WGS sequence"/>
</dbReference>
<evidence type="ECO:0000259" key="10">
    <source>
        <dbReference type="PROSITE" id="PS50893"/>
    </source>
</evidence>
<dbReference type="PANTHER" id="PTHR42771">
    <property type="entry name" value="IRON(3+)-HYDROXAMATE IMPORT ATP-BINDING PROTEIN FHUC"/>
    <property type="match status" value="1"/>
</dbReference>
<evidence type="ECO:0000256" key="2">
    <source>
        <dbReference type="ARBA" id="ARBA00022448"/>
    </source>
</evidence>
<dbReference type="GO" id="GO:0006302">
    <property type="term" value="P:double-strand break repair"/>
    <property type="evidence" value="ECO:0007669"/>
    <property type="project" value="InterPro"/>
</dbReference>
<evidence type="ECO:0000256" key="1">
    <source>
        <dbReference type="ARBA" id="ARBA00004202"/>
    </source>
</evidence>
<gene>
    <name evidence="12" type="ORF">GGE31_002195</name>
    <name evidence="11" type="ORF">GGE33_002196</name>
    <name evidence="13" type="ORF">GGE35_002197</name>
</gene>
<dbReference type="Gene3D" id="3.40.50.300">
    <property type="entry name" value="P-loop containing nucleotide triphosphate hydrolases"/>
    <property type="match status" value="2"/>
</dbReference>
<dbReference type="EMBL" id="JACIGW010000002">
    <property type="protein sequence ID" value="MBB4348454.1"/>
    <property type="molecule type" value="Genomic_DNA"/>
</dbReference>
<evidence type="ECO:0000313" key="14">
    <source>
        <dbReference type="Proteomes" id="UP000520770"/>
    </source>
</evidence>
<dbReference type="CDD" id="cd00267">
    <property type="entry name" value="ABC_ATPase"/>
    <property type="match status" value="1"/>
</dbReference>
<proteinExistence type="predicted"/>
<reference evidence="14 15" key="1">
    <citation type="submission" date="2020-08" db="EMBL/GenBank/DDBJ databases">
        <title>Genomic Encyclopedia of Type Strains, Phase IV (KMG-V): Genome sequencing to study the core and pangenomes of soil and plant-associated prokaryotes.</title>
        <authorList>
            <person name="Whitman W."/>
        </authorList>
    </citation>
    <scope>NUCLEOTIDE SEQUENCE [LARGE SCALE GENOMIC DNA]</scope>
    <source>
        <strain evidence="12 15">SEMIA 444</strain>
        <strain evidence="11 14">SEMIA 448</strain>
        <strain evidence="13 16">SEMIA 452</strain>
    </source>
</reference>
<protein>
    <submittedName>
        <fullName evidence="11">Putative ATPase</fullName>
    </submittedName>
</protein>
<evidence type="ECO:0000313" key="11">
    <source>
        <dbReference type="EMBL" id="MBB4348454.1"/>
    </source>
</evidence>
<keyword evidence="8" id="KW-0406">Ion transport</keyword>
<dbReference type="SMART" id="SM00382">
    <property type="entry name" value="AAA"/>
    <property type="match status" value="1"/>
</dbReference>
<dbReference type="Proteomes" id="UP000520770">
    <property type="component" value="Unassembled WGS sequence"/>
</dbReference>
<dbReference type="InterPro" id="IPR051535">
    <property type="entry name" value="Siderophore_ABC-ATPase"/>
</dbReference>
<dbReference type="GO" id="GO:0005524">
    <property type="term" value="F:ATP binding"/>
    <property type="evidence" value="ECO:0007669"/>
    <property type="project" value="UniProtKB-KW"/>
</dbReference>
<evidence type="ECO:0000256" key="4">
    <source>
        <dbReference type="ARBA" id="ARBA00022496"/>
    </source>
</evidence>
<dbReference type="InterPro" id="IPR038729">
    <property type="entry name" value="Rad50/SbcC_AAA"/>
</dbReference>
<keyword evidence="3" id="KW-1003">Cell membrane</keyword>
<feature type="domain" description="ABC transporter" evidence="10">
    <location>
        <begin position="14"/>
        <end position="244"/>
    </location>
</feature>
<evidence type="ECO:0000256" key="5">
    <source>
        <dbReference type="ARBA" id="ARBA00022741"/>
    </source>
</evidence>
<keyword evidence="2" id="KW-0813">Transport</keyword>
<name>A0A7W6WP03_9HYPH</name>
<keyword evidence="4" id="KW-0410">Iron transport</keyword>
<keyword evidence="15" id="KW-1185">Reference proteome</keyword>
<evidence type="ECO:0000256" key="7">
    <source>
        <dbReference type="ARBA" id="ARBA00023004"/>
    </source>
</evidence>
<evidence type="ECO:0000313" key="15">
    <source>
        <dbReference type="Proteomes" id="UP000524535"/>
    </source>
</evidence>
<comment type="caution">
    <text evidence="11">The sequence shown here is derived from an EMBL/GenBank/DDBJ whole genome shotgun (WGS) entry which is preliminary data.</text>
</comment>
<dbReference type="Proteomes" id="UP000576087">
    <property type="component" value="Unassembled WGS sequence"/>
</dbReference>
<comment type="subcellular location">
    <subcellularLocation>
        <location evidence="1">Cell membrane</location>
        <topology evidence="1">Peripheral membrane protein</topology>
    </subcellularLocation>
</comment>
<evidence type="ECO:0000256" key="6">
    <source>
        <dbReference type="ARBA" id="ARBA00022840"/>
    </source>
</evidence>
<keyword evidence="7" id="KW-0408">Iron</keyword>
<sequence>MSKKPKVRAKPPYLRSISIKSTWTDFEAYPYSLPLLQGGDFSLRFDHPITIIVGENGIGKSTLLEGIAVLAGFDDAGGGSGYRPVDHSMAIETPGGILSKCLIGGWLPKVSAGWFFKAETFFSVARYLDQAARESNEMGPDFLSYSHGEGFLRFFHERCRRRGIFILDEPESALSPRRQIELMRILREAEHAGEAQFIIATHSPLIMAYPGARLLRMTKDGLSEIDFRETDHFSLMKEFTSDPETFVAEIFPPSEGDEQMDLYSQDPPPY</sequence>
<dbReference type="EMBL" id="JACIHM010000002">
    <property type="protein sequence ID" value="MBB4446381.1"/>
    <property type="molecule type" value="Genomic_DNA"/>
</dbReference>
<evidence type="ECO:0000313" key="13">
    <source>
        <dbReference type="EMBL" id="MBB4446381.1"/>
    </source>
</evidence>
<evidence type="ECO:0000256" key="9">
    <source>
        <dbReference type="ARBA" id="ARBA00023136"/>
    </source>
</evidence>
<dbReference type="Pfam" id="PF13476">
    <property type="entry name" value="AAA_23"/>
    <property type="match status" value="1"/>
</dbReference>
<evidence type="ECO:0000256" key="8">
    <source>
        <dbReference type="ARBA" id="ARBA00023065"/>
    </source>
</evidence>
<dbReference type="InterPro" id="IPR003593">
    <property type="entry name" value="AAA+_ATPase"/>
</dbReference>
<organism evidence="11 14">
    <name type="scientific">Aliirhizobium cellulosilyticum</name>
    <dbReference type="NCBI Taxonomy" id="393664"/>
    <lineage>
        <taxon>Bacteria</taxon>
        <taxon>Pseudomonadati</taxon>
        <taxon>Pseudomonadota</taxon>
        <taxon>Alphaproteobacteria</taxon>
        <taxon>Hyphomicrobiales</taxon>
        <taxon>Rhizobiaceae</taxon>
        <taxon>Aliirhizobium</taxon>
    </lineage>
</organism>
<evidence type="ECO:0000313" key="12">
    <source>
        <dbReference type="EMBL" id="MBB4411690.1"/>
    </source>
</evidence>
<dbReference type="InterPro" id="IPR027417">
    <property type="entry name" value="P-loop_NTPase"/>
</dbReference>
<dbReference type="RefSeq" id="WP_183823009.1">
    <property type="nucleotide sequence ID" value="NZ_JACIGW010000002.1"/>
</dbReference>
<dbReference type="GO" id="GO:0016887">
    <property type="term" value="F:ATP hydrolysis activity"/>
    <property type="evidence" value="ECO:0007669"/>
    <property type="project" value="InterPro"/>
</dbReference>
<dbReference type="PANTHER" id="PTHR42771:SF2">
    <property type="entry name" value="IRON(3+)-HYDROXAMATE IMPORT ATP-BINDING PROTEIN FHUC"/>
    <property type="match status" value="1"/>
</dbReference>